<feature type="domain" description="Carbohydrate kinase PfkB" evidence="4">
    <location>
        <begin position="22"/>
        <end position="229"/>
    </location>
</feature>
<name>A0A5C6MDM0_9PLAN</name>
<feature type="non-terminal residue" evidence="5">
    <location>
        <position position="272"/>
    </location>
</feature>
<sequence>MSSENHEAHRAGQLQEIQIVADIVTFGEIMLRLAPPGVDRLQQALPGSLQAAFAGAEANTAVSLALLGVPVDFVTALPASPLTDACLASLGSTGVGLQHIRQTSHGRLGIFFVETGANQRPTQVWYDREGSAISLAQPADFNWHSILQNARWLHLTGITPALSQSAAECTIAAARTAARMGVNVSFDPNFRSRLWRWDTSRSPQQLASETLRQLMPFVTLMFGGEDDCRLLNVPLPWRKLPAPMACPPRWNAPPGTVRTPGTPLIQVKVTTP</sequence>
<dbReference type="Pfam" id="PF00294">
    <property type="entry name" value="PfkB"/>
    <property type="match status" value="1"/>
</dbReference>
<evidence type="ECO:0000256" key="3">
    <source>
        <dbReference type="ARBA" id="ARBA00022777"/>
    </source>
</evidence>
<gene>
    <name evidence="5" type="ORF">E3A20_02700</name>
</gene>
<dbReference type="EMBL" id="SRHE01000026">
    <property type="protein sequence ID" value="TWW12245.1"/>
    <property type="molecule type" value="Genomic_DNA"/>
</dbReference>
<dbReference type="InterPro" id="IPR029056">
    <property type="entry name" value="Ribokinase-like"/>
</dbReference>
<comment type="similarity">
    <text evidence="1">Belongs to the carbohydrate kinase PfkB family.</text>
</comment>
<keyword evidence="3" id="KW-0418">Kinase</keyword>
<dbReference type="PANTHER" id="PTHR43320">
    <property type="entry name" value="SUGAR KINASE"/>
    <property type="match status" value="1"/>
</dbReference>
<proteinExistence type="inferred from homology"/>
<evidence type="ECO:0000313" key="5">
    <source>
        <dbReference type="EMBL" id="TWW12245.1"/>
    </source>
</evidence>
<dbReference type="PANTHER" id="PTHR43320:SF2">
    <property type="entry name" value="2-DEHYDRO-3-DEOXYGLUCONOKINASE_2-DEHYDRO-3-DEOXYGALACTONOKINASE"/>
    <property type="match status" value="1"/>
</dbReference>
<dbReference type="SUPFAM" id="SSF53613">
    <property type="entry name" value="Ribokinase-like"/>
    <property type="match status" value="1"/>
</dbReference>
<dbReference type="InterPro" id="IPR052700">
    <property type="entry name" value="Carb_kinase_PfkB-like"/>
</dbReference>
<evidence type="ECO:0000256" key="1">
    <source>
        <dbReference type="ARBA" id="ARBA00010688"/>
    </source>
</evidence>
<accession>A0A5C6MDM0</accession>
<keyword evidence="2" id="KW-0808">Transferase</keyword>
<protein>
    <recommendedName>
        <fullName evidence="4">Carbohydrate kinase PfkB domain-containing protein</fullName>
    </recommendedName>
</protein>
<keyword evidence="6" id="KW-1185">Reference proteome</keyword>
<dbReference type="Proteomes" id="UP000321083">
    <property type="component" value="Unassembled WGS sequence"/>
</dbReference>
<reference evidence="5 6" key="2">
    <citation type="submission" date="2019-08" db="EMBL/GenBank/DDBJ databases">
        <authorList>
            <person name="Henke P."/>
        </authorList>
    </citation>
    <scope>NUCLEOTIDE SEQUENCE [LARGE SCALE GENOMIC DNA]</scope>
    <source>
        <strain evidence="5">Phe10_nw2017</strain>
    </source>
</reference>
<dbReference type="AlphaFoldDB" id="A0A5C6MDM0"/>
<evidence type="ECO:0000313" key="6">
    <source>
        <dbReference type="Proteomes" id="UP000321083"/>
    </source>
</evidence>
<organism evidence="5 6">
    <name type="scientific">Planctomyces bekefii</name>
    <dbReference type="NCBI Taxonomy" id="1653850"/>
    <lineage>
        <taxon>Bacteria</taxon>
        <taxon>Pseudomonadati</taxon>
        <taxon>Planctomycetota</taxon>
        <taxon>Planctomycetia</taxon>
        <taxon>Planctomycetales</taxon>
        <taxon>Planctomycetaceae</taxon>
        <taxon>Planctomyces</taxon>
    </lineage>
</organism>
<reference evidence="5 6" key="1">
    <citation type="submission" date="2019-08" db="EMBL/GenBank/DDBJ databases">
        <title>100 year-old enigma solved: identification of Planctomyces bekefii, the type genus and species of the phylum Planctomycetes.</title>
        <authorList>
            <person name="Svetlana D.N."/>
            <person name="Overmann J."/>
        </authorList>
    </citation>
    <scope>NUCLEOTIDE SEQUENCE [LARGE SCALE GENOMIC DNA]</scope>
    <source>
        <strain evidence="5">Phe10_nw2017</strain>
    </source>
</reference>
<comment type="caution">
    <text evidence="5">The sequence shown here is derived from an EMBL/GenBank/DDBJ whole genome shotgun (WGS) entry which is preliminary data.</text>
</comment>
<evidence type="ECO:0000256" key="2">
    <source>
        <dbReference type="ARBA" id="ARBA00022679"/>
    </source>
</evidence>
<dbReference type="GO" id="GO:0016301">
    <property type="term" value="F:kinase activity"/>
    <property type="evidence" value="ECO:0007669"/>
    <property type="project" value="UniProtKB-KW"/>
</dbReference>
<dbReference type="InterPro" id="IPR011611">
    <property type="entry name" value="PfkB_dom"/>
</dbReference>
<dbReference type="CDD" id="cd01166">
    <property type="entry name" value="KdgK"/>
    <property type="match status" value="1"/>
</dbReference>
<dbReference type="Gene3D" id="3.40.1190.20">
    <property type="match status" value="1"/>
</dbReference>
<evidence type="ECO:0000259" key="4">
    <source>
        <dbReference type="Pfam" id="PF00294"/>
    </source>
</evidence>